<organism evidence="2">
    <name type="scientific">marine sediment metagenome</name>
    <dbReference type="NCBI Taxonomy" id="412755"/>
    <lineage>
        <taxon>unclassified sequences</taxon>
        <taxon>metagenomes</taxon>
        <taxon>ecological metagenomes</taxon>
    </lineage>
</organism>
<dbReference type="AlphaFoldDB" id="X1FKL3"/>
<name>X1FKL3_9ZZZZ</name>
<proteinExistence type="predicted"/>
<reference evidence="2" key="1">
    <citation type="journal article" date="2014" name="Front. Microbiol.">
        <title>High frequency of phylogenetically diverse reductive dehalogenase-homologous genes in deep subseafloor sedimentary metagenomes.</title>
        <authorList>
            <person name="Kawai M."/>
            <person name="Futagami T."/>
            <person name="Toyoda A."/>
            <person name="Takaki Y."/>
            <person name="Nishi S."/>
            <person name="Hori S."/>
            <person name="Arai W."/>
            <person name="Tsubouchi T."/>
            <person name="Morono Y."/>
            <person name="Uchiyama I."/>
            <person name="Ito T."/>
            <person name="Fujiyama A."/>
            <person name="Inagaki F."/>
            <person name="Takami H."/>
        </authorList>
    </citation>
    <scope>NUCLEOTIDE SEQUENCE</scope>
    <source>
        <strain evidence="2">Expedition CK06-06</strain>
    </source>
</reference>
<evidence type="ECO:0000313" key="2">
    <source>
        <dbReference type="EMBL" id="GAH45472.1"/>
    </source>
</evidence>
<gene>
    <name evidence="2" type="ORF">S03H2_14713</name>
</gene>
<feature type="transmembrane region" description="Helical" evidence="1">
    <location>
        <begin position="7"/>
        <end position="23"/>
    </location>
</feature>
<feature type="non-terminal residue" evidence="2">
    <location>
        <position position="1"/>
    </location>
</feature>
<feature type="transmembrane region" description="Helical" evidence="1">
    <location>
        <begin position="29"/>
        <end position="46"/>
    </location>
</feature>
<evidence type="ECO:0000256" key="1">
    <source>
        <dbReference type="SAM" id="Phobius"/>
    </source>
</evidence>
<keyword evidence="1" id="KW-0472">Membrane</keyword>
<comment type="caution">
    <text evidence="2">The sequence shown here is derived from an EMBL/GenBank/DDBJ whole genome shotgun (WGS) entry which is preliminary data.</text>
</comment>
<keyword evidence="1" id="KW-1133">Transmembrane helix</keyword>
<protein>
    <submittedName>
        <fullName evidence="2">Uncharacterized protein</fullName>
    </submittedName>
</protein>
<keyword evidence="1" id="KW-0812">Transmembrane</keyword>
<accession>X1FKL3</accession>
<dbReference type="EMBL" id="BARU01007472">
    <property type="protein sequence ID" value="GAH45472.1"/>
    <property type="molecule type" value="Genomic_DNA"/>
</dbReference>
<sequence>GYLGIELIMYGMILLTLLFFGIYGSVMSFLVGIIFISVGIVIQLNISGEKPEKR</sequence>